<keyword evidence="3" id="KW-1185">Reference proteome</keyword>
<keyword evidence="1" id="KW-0732">Signal</keyword>
<dbReference type="Proteomes" id="UP000030641">
    <property type="component" value="Unassembled WGS sequence"/>
</dbReference>
<dbReference type="HOGENOM" id="CLU_2621627_0_0_1"/>
<organism evidence="2 3">
    <name type="scientific">Aureobasidium subglaciale (strain EXF-2481)</name>
    <name type="common">Aureobasidium pullulans var. subglaciale</name>
    <dbReference type="NCBI Taxonomy" id="1043005"/>
    <lineage>
        <taxon>Eukaryota</taxon>
        <taxon>Fungi</taxon>
        <taxon>Dikarya</taxon>
        <taxon>Ascomycota</taxon>
        <taxon>Pezizomycotina</taxon>
        <taxon>Dothideomycetes</taxon>
        <taxon>Dothideomycetidae</taxon>
        <taxon>Dothideales</taxon>
        <taxon>Saccotheciaceae</taxon>
        <taxon>Aureobasidium</taxon>
    </lineage>
</organism>
<feature type="chain" id="PRO_5001702937" description="Secreted protein" evidence="1">
    <location>
        <begin position="21"/>
        <end position="78"/>
    </location>
</feature>
<sequence length="78" mass="8673">MWMLARLGRLLACFVGPRRSLLSSSQDPSTILGRAQGFCCNLLREGFDFGTALPYQTICDVRSVTSSIERPPMTLEPH</sequence>
<evidence type="ECO:0000256" key="1">
    <source>
        <dbReference type="SAM" id="SignalP"/>
    </source>
</evidence>
<feature type="signal peptide" evidence="1">
    <location>
        <begin position="1"/>
        <end position="20"/>
    </location>
</feature>
<proteinExistence type="predicted"/>
<protein>
    <recommendedName>
        <fullName evidence="4">Secreted protein</fullName>
    </recommendedName>
</protein>
<dbReference type="AlphaFoldDB" id="A0A074Y6Z1"/>
<name>A0A074Y6Z1_AURSE</name>
<dbReference type="InParanoid" id="A0A074Y6Z1"/>
<reference evidence="2 3" key="1">
    <citation type="journal article" date="2014" name="BMC Genomics">
        <title>Genome sequencing of four Aureobasidium pullulans varieties: biotechnological potential, stress tolerance, and description of new species.</title>
        <authorList>
            <person name="Gostin Ar C."/>
            <person name="Ohm R.A."/>
            <person name="Kogej T."/>
            <person name="Sonjak S."/>
            <person name="Turk M."/>
            <person name="Zajc J."/>
            <person name="Zalar P."/>
            <person name="Grube M."/>
            <person name="Sun H."/>
            <person name="Han J."/>
            <person name="Sharma A."/>
            <person name="Chiniquy J."/>
            <person name="Ngan C.Y."/>
            <person name="Lipzen A."/>
            <person name="Barry K."/>
            <person name="Grigoriev I.V."/>
            <person name="Gunde-Cimerman N."/>
        </authorList>
    </citation>
    <scope>NUCLEOTIDE SEQUENCE [LARGE SCALE GENOMIC DNA]</scope>
    <source>
        <strain evidence="2 3">EXF-2481</strain>
    </source>
</reference>
<dbReference type="EMBL" id="KL584765">
    <property type="protein sequence ID" value="KEQ93553.1"/>
    <property type="molecule type" value="Genomic_DNA"/>
</dbReference>
<dbReference type="GeneID" id="25364685"/>
<dbReference type="RefSeq" id="XP_013342147.1">
    <property type="nucleotide sequence ID" value="XM_013486693.1"/>
</dbReference>
<evidence type="ECO:0000313" key="2">
    <source>
        <dbReference type="EMBL" id="KEQ93553.1"/>
    </source>
</evidence>
<evidence type="ECO:0000313" key="3">
    <source>
        <dbReference type="Proteomes" id="UP000030641"/>
    </source>
</evidence>
<evidence type="ECO:0008006" key="4">
    <source>
        <dbReference type="Google" id="ProtNLM"/>
    </source>
</evidence>
<accession>A0A074Y6Z1</accession>
<gene>
    <name evidence="2" type="ORF">AUEXF2481DRAFT_326644</name>
</gene>